<dbReference type="AlphaFoldDB" id="A0A285F1J1"/>
<gene>
    <name evidence="2" type="ORF">SAMN06265827_1012</name>
</gene>
<reference evidence="3" key="1">
    <citation type="submission" date="2017-09" db="EMBL/GenBank/DDBJ databases">
        <authorList>
            <person name="Varghese N."/>
            <person name="Submissions S."/>
        </authorList>
    </citation>
    <scope>NUCLEOTIDE SEQUENCE [LARGE SCALE GENOMIC DNA]</scope>
    <source>
        <strain evidence="3">MSL47</strain>
    </source>
</reference>
<keyword evidence="1" id="KW-1133">Transmembrane helix</keyword>
<dbReference type="STRING" id="1413210.U472_09705"/>
<dbReference type="Proteomes" id="UP000219573">
    <property type="component" value="Unassembled WGS sequence"/>
</dbReference>
<organism evidence="2 3">
    <name type="scientific">Orenia metallireducens</name>
    <dbReference type="NCBI Taxonomy" id="1413210"/>
    <lineage>
        <taxon>Bacteria</taxon>
        <taxon>Bacillati</taxon>
        <taxon>Bacillota</taxon>
        <taxon>Clostridia</taxon>
        <taxon>Halanaerobiales</taxon>
        <taxon>Halobacteroidaceae</taxon>
        <taxon>Orenia</taxon>
    </lineage>
</organism>
<dbReference type="OrthoDB" id="53505at2"/>
<keyword evidence="1" id="KW-0472">Membrane</keyword>
<proteinExistence type="predicted"/>
<feature type="transmembrane region" description="Helical" evidence="1">
    <location>
        <begin position="125"/>
        <end position="143"/>
    </location>
</feature>
<feature type="transmembrane region" description="Helical" evidence="1">
    <location>
        <begin position="36"/>
        <end position="57"/>
    </location>
</feature>
<keyword evidence="3" id="KW-1185">Reference proteome</keyword>
<protein>
    <submittedName>
        <fullName evidence="2">Uncharacterized protein</fullName>
    </submittedName>
</protein>
<keyword evidence="1" id="KW-0812">Transmembrane</keyword>
<evidence type="ECO:0000313" key="2">
    <source>
        <dbReference type="EMBL" id="SNY05170.1"/>
    </source>
</evidence>
<name>A0A285F1J1_9FIRM</name>
<feature type="transmembrane region" description="Helical" evidence="1">
    <location>
        <begin position="6"/>
        <end position="24"/>
    </location>
</feature>
<feature type="transmembrane region" description="Helical" evidence="1">
    <location>
        <begin position="69"/>
        <end position="90"/>
    </location>
</feature>
<evidence type="ECO:0000313" key="3">
    <source>
        <dbReference type="Proteomes" id="UP000219573"/>
    </source>
</evidence>
<dbReference type="EMBL" id="OBDZ01000001">
    <property type="protein sequence ID" value="SNY05170.1"/>
    <property type="molecule type" value="Genomic_DNA"/>
</dbReference>
<evidence type="ECO:0000256" key="1">
    <source>
        <dbReference type="SAM" id="Phobius"/>
    </source>
</evidence>
<sequence length="153" mass="17725">MGFSYVGLIIVAVVLLPNLLFVIFPPKNIPNRLQDVNLLFTIIERMGIIAFIVILLTSNVSFINLNFNLFLLLMILCIVIYYVLWLRYVLKGQDFSLLFTPLLFIPIPMAIFPVCYFLFASFWINSIYLTITTLIFAIGHFANSWNSYLHMMN</sequence>
<accession>A0A285F1J1</accession>
<feature type="transmembrane region" description="Helical" evidence="1">
    <location>
        <begin position="97"/>
        <end position="119"/>
    </location>
</feature>